<reference evidence="5" key="1">
    <citation type="submission" date="2022-06" db="EMBL/GenBank/DDBJ databases">
        <title>Genome sequence of Phormidium yuhuli AB48 isolated from an industrial photobioreactor environment.</title>
        <authorList>
            <person name="Qiu Y."/>
            <person name="Noonan A.J.C."/>
            <person name="Dofher K."/>
            <person name="Koch M."/>
            <person name="Kieft B."/>
            <person name="Lin X."/>
            <person name="Ziels R.M."/>
            <person name="Hallam S.J."/>
        </authorList>
    </citation>
    <scope>NUCLEOTIDE SEQUENCE</scope>
    <source>
        <strain evidence="5">AB48</strain>
    </source>
</reference>
<sequence>MFVLTPISPHLRPLRRLLSLGLLALVLLLGLSSCQIEQFRVREADGNQIILGQLSDPKTFNAALSQESPNVFSYIYEGLVTSDGETAEVIPALAESWETSEDNLRLVFTLREGLRWSDGEPLTADDVIFTFNDIYFNRRIPSSTRDVLRVGESGEFPTIQKLDDRRIEVLLPEPFSPILRTLGSPILPEHILRSAVEDVNEDGDPRFNTTWGTNTPPEEIISNGPYRLSQYTPGQRVRFERNPYYWDKEEDGTPRPHINSIVWQVVENQDTQLLQFRSGGLSSIGVTPPHFSLLKQEEERGNFSIYEDGPQMGTTFISFNLNRGRNANGRPLVDPIKSKWFNTLAFRQAVAHAIDRQTMINSIFRGLGEPQNSPISIQSPYYLSPEEGLPTYEHDLDKARQLLLEAGFQYDDRGRLLDEDGNRVQFELITNAGNQTREAMGAQIRQDLSRIGIQVNFTPMDFNNLVNQLSNTLGWEAHLLGFTGGVEPHGSLTIFSVDGRLHSFNQNRDDPPLEGRVIEDWERDIEALFIRGSQVFGEEERREIYGQAQILVQENLPFIYLVNPLSMGAVRNTIEGTRFSAIGGMFWNLPELRIEE</sequence>
<dbReference type="InterPro" id="IPR039424">
    <property type="entry name" value="SBP_5"/>
</dbReference>
<evidence type="ECO:0000256" key="2">
    <source>
        <dbReference type="ARBA" id="ARBA00022448"/>
    </source>
</evidence>
<dbReference type="InterPro" id="IPR000914">
    <property type="entry name" value="SBP_5_dom"/>
</dbReference>
<keyword evidence="2" id="KW-0813">Transport</keyword>
<dbReference type="Gene3D" id="3.10.105.10">
    <property type="entry name" value="Dipeptide-binding Protein, Domain 3"/>
    <property type="match status" value="1"/>
</dbReference>
<dbReference type="Proteomes" id="UP001056708">
    <property type="component" value="Chromosome"/>
</dbReference>
<gene>
    <name evidence="5" type="ORF">NEA10_16680</name>
</gene>
<keyword evidence="6" id="KW-1185">Reference proteome</keyword>
<keyword evidence="3" id="KW-0732">Signal</keyword>
<name>A0ABY5AMP0_9CYAN</name>
<protein>
    <submittedName>
        <fullName evidence="5">ABC transporter substrate-binding protein</fullName>
    </submittedName>
</protein>
<dbReference type="PANTHER" id="PTHR30290">
    <property type="entry name" value="PERIPLASMIC BINDING COMPONENT OF ABC TRANSPORTER"/>
    <property type="match status" value="1"/>
</dbReference>
<dbReference type="PANTHER" id="PTHR30290:SF9">
    <property type="entry name" value="OLIGOPEPTIDE-BINDING PROTEIN APPA"/>
    <property type="match status" value="1"/>
</dbReference>
<dbReference type="Pfam" id="PF00496">
    <property type="entry name" value="SBP_bac_5"/>
    <property type="match status" value="1"/>
</dbReference>
<dbReference type="SUPFAM" id="SSF53850">
    <property type="entry name" value="Periplasmic binding protein-like II"/>
    <property type="match status" value="1"/>
</dbReference>
<dbReference type="RefSeq" id="WP_252662483.1">
    <property type="nucleotide sequence ID" value="NZ_CP098611.1"/>
</dbReference>
<organism evidence="5 6">
    <name type="scientific">Phormidium yuhuli AB48</name>
    <dbReference type="NCBI Taxonomy" id="2940671"/>
    <lineage>
        <taxon>Bacteria</taxon>
        <taxon>Bacillati</taxon>
        <taxon>Cyanobacteriota</taxon>
        <taxon>Cyanophyceae</taxon>
        <taxon>Oscillatoriophycideae</taxon>
        <taxon>Oscillatoriales</taxon>
        <taxon>Oscillatoriaceae</taxon>
        <taxon>Phormidium</taxon>
        <taxon>Phormidium yuhuli</taxon>
    </lineage>
</organism>
<evidence type="ECO:0000256" key="1">
    <source>
        <dbReference type="ARBA" id="ARBA00005695"/>
    </source>
</evidence>
<dbReference type="CDD" id="cd08500">
    <property type="entry name" value="PBP2_NikA_DppA_OppA_like_4"/>
    <property type="match status" value="1"/>
</dbReference>
<evidence type="ECO:0000259" key="4">
    <source>
        <dbReference type="Pfam" id="PF00496"/>
    </source>
</evidence>
<dbReference type="PIRSF" id="PIRSF002741">
    <property type="entry name" value="MppA"/>
    <property type="match status" value="1"/>
</dbReference>
<evidence type="ECO:0000313" key="5">
    <source>
        <dbReference type="EMBL" id="USR90454.1"/>
    </source>
</evidence>
<accession>A0ABY5AMP0</accession>
<feature type="domain" description="Solute-binding protein family 5" evidence="4">
    <location>
        <begin position="88"/>
        <end position="486"/>
    </location>
</feature>
<dbReference type="InterPro" id="IPR030678">
    <property type="entry name" value="Peptide/Ni-bd"/>
</dbReference>
<evidence type="ECO:0000256" key="3">
    <source>
        <dbReference type="ARBA" id="ARBA00022729"/>
    </source>
</evidence>
<evidence type="ECO:0000313" key="6">
    <source>
        <dbReference type="Proteomes" id="UP001056708"/>
    </source>
</evidence>
<proteinExistence type="inferred from homology"/>
<dbReference type="EMBL" id="CP098611">
    <property type="protein sequence ID" value="USR90454.1"/>
    <property type="molecule type" value="Genomic_DNA"/>
</dbReference>
<comment type="similarity">
    <text evidence="1">Belongs to the bacterial solute-binding protein 5 family.</text>
</comment>
<dbReference type="Gene3D" id="3.40.190.10">
    <property type="entry name" value="Periplasmic binding protein-like II"/>
    <property type="match status" value="1"/>
</dbReference>
<dbReference type="Gene3D" id="3.90.76.10">
    <property type="entry name" value="Dipeptide-binding Protein, Domain 1"/>
    <property type="match status" value="1"/>
</dbReference>